<keyword evidence="6" id="KW-1185">Reference proteome</keyword>
<protein>
    <recommendedName>
        <fullName evidence="4">N-acetyltransferase domain-containing protein</fullName>
    </recommendedName>
</protein>
<proteinExistence type="inferred from homology"/>
<dbReference type="Gene3D" id="3.40.630.30">
    <property type="match status" value="1"/>
</dbReference>
<dbReference type="InterPro" id="IPR051531">
    <property type="entry name" value="N-acetyltransferase"/>
</dbReference>
<reference evidence="5" key="1">
    <citation type="journal article" date="2014" name="Int. J. Syst. Evol. Microbiol.">
        <title>Complete genome sequence of Corynebacterium casei LMG S-19264T (=DSM 44701T), isolated from a smear-ripened cheese.</title>
        <authorList>
            <consortium name="US DOE Joint Genome Institute (JGI-PGF)"/>
            <person name="Walter F."/>
            <person name="Albersmeier A."/>
            <person name="Kalinowski J."/>
            <person name="Ruckert C."/>
        </authorList>
    </citation>
    <scope>NUCLEOTIDE SEQUENCE</scope>
    <source>
        <strain evidence="5">CCM 8606</strain>
    </source>
</reference>
<name>A0A8J3AKJ8_9BIFI</name>
<reference evidence="5" key="2">
    <citation type="submission" date="2020-09" db="EMBL/GenBank/DDBJ databases">
        <authorList>
            <person name="Sun Q."/>
            <person name="Sedlacek I."/>
        </authorList>
    </citation>
    <scope>NUCLEOTIDE SEQUENCE</scope>
    <source>
        <strain evidence="5">CCM 8606</strain>
    </source>
</reference>
<keyword evidence="2" id="KW-0012">Acyltransferase</keyword>
<accession>A0A8J3AKJ8</accession>
<keyword evidence="1" id="KW-0808">Transferase</keyword>
<dbReference type="SUPFAM" id="SSF55729">
    <property type="entry name" value="Acyl-CoA N-acyltransferases (Nat)"/>
    <property type="match status" value="1"/>
</dbReference>
<dbReference type="AlphaFoldDB" id="A0A8J3AKJ8"/>
<organism evidence="5 6">
    <name type="scientific">Galliscardovia ingluviei</name>
    <dbReference type="NCBI Taxonomy" id="1769422"/>
    <lineage>
        <taxon>Bacteria</taxon>
        <taxon>Bacillati</taxon>
        <taxon>Actinomycetota</taxon>
        <taxon>Actinomycetes</taxon>
        <taxon>Bifidobacteriales</taxon>
        <taxon>Bifidobacteriaceae</taxon>
        <taxon>Galliscardovia</taxon>
    </lineage>
</organism>
<dbReference type="InterPro" id="IPR016181">
    <property type="entry name" value="Acyl_CoA_acyltransferase"/>
</dbReference>
<dbReference type="InterPro" id="IPR000182">
    <property type="entry name" value="GNAT_dom"/>
</dbReference>
<evidence type="ECO:0000259" key="4">
    <source>
        <dbReference type="PROSITE" id="PS51186"/>
    </source>
</evidence>
<evidence type="ECO:0000256" key="2">
    <source>
        <dbReference type="ARBA" id="ARBA00023315"/>
    </source>
</evidence>
<evidence type="ECO:0000313" key="6">
    <source>
        <dbReference type="Proteomes" id="UP000619536"/>
    </source>
</evidence>
<evidence type="ECO:0000256" key="1">
    <source>
        <dbReference type="ARBA" id="ARBA00022679"/>
    </source>
</evidence>
<dbReference type="EMBL" id="BMDH01000005">
    <property type="protein sequence ID" value="GGI15263.1"/>
    <property type="molecule type" value="Genomic_DNA"/>
</dbReference>
<dbReference type="PROSITE" id="PS51186">
    <property type="entry name" value="GNAT"/>
    <property type="match status" value="1"/>
</dbReference>
<evidence type="ECO:0000256" key="3">
    <source>
        <dbReference type="ARBA" id="ARBA00038502"/>
    </source>
</evidence>
<feature type="domain" description="N-acetyltransferase" evidence="4">
    <location>
        <begin position="38"/>
        <end position="208"/>
    </location>
</feature>
<gene>
    <name evidence="5" type="ORF">GCM10007377_15030</name>
</gene>
<comment type="similarity">
    <text evidence="3">Belongs to the acetyltransferase family. RimJ subfamily.</text>
</comment>
<dbReference type="PANTHER" id="PTHR43792:SF8">
    <property type="entry name" value="[RIBOSOMAL PROTEIN US5]-ALANINE N-ACETYLTRANSFERASE"/>
    <property type="match status" value="1"/>
</dbReference>
<dbReference type="PANTHER" id="PTHR43792">
    <property type="entry name" value="GNAT FAMILY, PUTATIVE (AFU_ORTHOLOGUE AFUA_3G00765)-RELATED-RELATED"/>
    <property type="match status" value="1"/>
</dbReference>
<dbReference type="RefSeq" id="WP_188355667.1">
    <property type="nucleotide sequence ID" value="NZ_BMDH01000005.1"/>
</dbReference>
<dbReference type="Proteomes" id="UP000619536">
    <property type="component" value="Unassembled WGS sequence"/>
</dbReference>
<evidence type="ECO:0000313" key="5">
    <source>
        <dbReference type="EMBL" id="GGI15263.1"/>
    </source>
</evidence>
<dbReference type="GO" id="GO:0008999">
    <property type="term" value="F:protein-N-terminal-alanine acetyltransferase activity"/>
    <property type="evidence" value="ECO:0007669"/>
    <property type="project" value="TreeGrafter"/>
</dbReference>
<comment type="caution">
    <text evidence="5">The sequence shown here is derived from an EMBL/GenBank/DDBJ whole genome shotgun (WGS) entry which is preliminary data.</text>
</comment>
<sequence>MFRVFSRLGATRHTDTQHSALAWQLPDPFDAPTGHQQLRLRPMQLADWEEYSELCARNAAWLAPWKSGNPIDMPSIDVEQWIAIQQRELREGQGVQLLMEHGGQIVGNISLGAVVYGSVRSAMIGYWVDQAWAGHGFAPLAVAMLTQWALCDSLGPKLHRIEIAIIPTNQRSHEVVRKLGFTYEGTMRNYMYVNNAWRDHDIYSCLAEDIVPATVDSAQGGKHNILANRLLQ</sequence>
<dbReference type="Pfam" id="PF13302">
    <property type="entry name" value="Acetyltransf_3"/>
    <property type="match status" value="1"/>
</dbReference>
<dbReference type="GO" id="GO:0005737">
    <property type="term" value="C:cytoplasm"/>
    <property type="evidence" value="ECO:0007669"/>
    <property type="project" value="TreeGrafter"/>
</dbReference>